<feature type="transmembrane region" description="Helical" evidence="2">
    <location>
        <begin position="42"/>
        <end position="63"/>
    </location>
</feature>
<sequence length="303" mass="31645">MSNPKGKNPQAGKNRAANQQAAREHARKLREERLRRDRRNRLLRTVGAPVLVVVLIVVVFVVVKANQKPPAAAAPSGPAPATLTASLESIPTANYDTVGKGSTDSRVMTAINGDALTAGGKPRVLYIGAEYCPFCAAERWSMVTALARFGTFSGLGTTSSSSSDSYPNTATLTFHGATYTSQYLSFTGVEETTNVRSGNGYAPLDKPSAADQALVTKYNTSGSIPFVDLGNKYLISGASYDPQVLAGLTQAQIAAALLKPDSDIAKGVLGGANYVTAALCRLTNNQPAAVCTSSAVTSQTLPS</sequence>
<dbReference type="RefSeq" id="WP_157695473.1">
    <property type="nucleotide sequence ID" value="NZ_LT629710.1"/>
</dbReference>
<keyword evidence="2" id="KW-0472">Membrane</keyword>
<dbReference type="Pfam" id="PF06053">
    <property type="entry name" value="DUF929"/>
    <property type="match status" value="1"/>
</dbReference>
<evidence type="ECO:0000313" key="3">
    <source>
        <dbReference type="EMBL" id="SDP20667.1"/>
    </source>
</evidence>
<dbReference type="STRING" id="1090615.SAMN04515671_3251"/>
<dbReference type="OrthoDB" id="154333at2"/>
<feature type="region of interest" description="Disordered" evidence="1">
    <location>
        <begin position="1"/>
        <end position="32"/>
    </location>
</feature>
<reference evidence="3 4" key="1">
    <citation type="submission" date="2016-10" db="EMBL/GenBank/DDBJ databases">
        <authorList>
            <person name="de Groot N.N."/>
        </authorList>
    </citation>
    <scope>NUCLEOTIDE SEQUENCE [LARGE SCALE GENOMIC DNA]</scope>
    <source>
        <strain evidence="4">P4-7,KCTC 19426,CECT 7604</strain>
    </source>
</reference>
<dbReference type="Proteomes" id="UP000198741">
    <property type="component" value="Chromosome I"/>
</dbReference>
<evidence type="ECO:0000256" key="1">
    <source>
        <dbReference type="SAM" id="MobiDB-lite"/>
    </source>
</evidence>
<gene>
    <name evidence="3" type="ORF">SAMN04515671_3251</name>
</gene>
<organism evidence="3 4">
    <name type="scientific">Nakamurella panacisegetis</name>
    <dbReference type="NCBI Taxonomy" id="1090615"/>
    <lineage>
        <taxon>Bacteria</taxon>
        <taxon>Bacillati</taxon>
        <taxon>Actinomycetota</taxon>
        <taxon>Actinomycetes</taxon>
        <taxon>Nakamurellales</taxon>
        <taxon>Nakamurellaceae</taxon>
        <taxon>Nakamurella</taxon>
    </lineage>
</organism>
<name>A0A1H0QTK1_9ACTN</name>
<keyword evidence="2" id="KW-1133">Transmembrane helix</keyword>
<dbReference type="InterPro" id="IPR009272">
    <property type="entry name" value="DUF929"/>
</dbReference>
<protein>
    <recommendedName>
        <fullName evidence="5">DUF929 domain-containing protein</fullName>
    </recommendedName>
</protein>
<evidence type="ECO:0000313" key="4">
    <source>
        <dbReference type="Proteomes" id="UP000198741"/>
    </source>
</evidence>
<evidence type="ECO:0000256" key="2">
    <source>
        <dbReference type="SAM" id="Phobius"/>
    </source>
</evidence>
<evidence type="ECO:0008006" key="5">
    <source>
        <dbReference type="Google" id="ProtNLM"/>
    </source>
</evidence>
<dbReference type="EMBL" id="LT629710">
    <property type="protein sequence ID" value="SDP20667.1"/>
    <property type="molecule type" value="Genomic_DNA"/>
</dbReference>
<keyword evidence="2" id="KW-0812">Transmembrane</keyword>
<dbReference type="AlphaFoldDB" id="A0A1H0QTK1"/>
<proteinExistence type="predicted"/>
<keyword evidence="4" id="KW-1185">Reference proteome</keyword>
<accession>A0A1H0QTK1</accession>